<feature type="compositionally biased region" description="Basic and acidic residues" evidence="1">
    <location>
        <begin position="446"/>
        <end position="455"/>
    </location>
</feature>
<feature type="region of interest" description="Disordered" evidence="1">
    <location>
        <begin position="672"/>
        <end position="710"/>
    </location>
</feature>
<dbReference type="GeneID" id="85494142"/>
<dbReference type="Pfam" id="PF09814">
    <property type="entry name" value="HECT_2"/>
    <property type="match status" value="1"/>
</dbReference>
<dbReference type="GO" id="GO:0061630">
    <property type="term" value="F:ubiquitin protein ligase activity"/>
    <property type="evidence" value="ECO:0007669"/>
    <property type="project" value="TreeGrafter"/>
</dbReference>
<organism evidence="2 3">
    <name type="scientific">Cutaneotrichosporon cavernicola</name>
    <dbReference type="NCBI Taxonomy" id="279322"/>
    <lineage>
        <taxon>Eukaryota</taxon>
        <taxon>Fungi</taxon>
        <taxon>Dikarya</taxon>
        <taxon>Basidiomycota</taxon>
        <taxon>Agaricomycotina</taxon>
        <taxon>Tremellomycetes</taxon>
        <taxon>Trichosporonales</taxon>
        <taxon>Trichosporonaceae</taxon>
        <taxon>Cutaneotrichosporon</taxon>
    </lineage>
</organism>
<dbReference type="KEGG" id="ccac:CcaHIS019_0303420"/>
<dbReference type="GO" id="GO:0031624">
    <property type="term" value="F:ubiquitin conjugating enzyme binding"/>
    <property type="evidence" value="ECO:0007669"/>
    <property type="project" value="TreeGrafter"/>
</dbReference>
<dbReference type="PANTHER" id="PTHR31531:SF2">
    <property type="entry name" value="E3 UBIQUITIN-PROTEIN LIGASE E3D"/>
    <property type="match status" value="1"/>
</dbReference>
<dbReference type="GO" id="GO:0051865">
    <property type="term" value="P:protein autoubiquitination"/>
    <property type="evidence" value="ECO:0007669"/>
    <property type="project" value="TreeGrafter"/>
</dbReference>
<feature type="region of interest" description="Disordered" evidence="1">
    <location>
        <begin position="410"/>
        <end position="463"/>
    </location>
</feature>
<evidence type="ECO:0000313" key="2">
    <source>
        <dbReference type="EMBL" id="BEI90272.1"/>
    </source>
</evidence>
<feature type="region of interest" description="Disordered" evidence="1">
    <location>
        <begin position="184"/>
        <end position="203"/>
    </location>
</feature>
<dbReference type="PANTHER" id="PTHR31531">
    <property type="entry name" value="E3 UBIQUITIN-PROTEIN LIGASE E3D FAMILY MEMBER"/>
    <property type="match status" value="1"/>
</dbReference>
<feature type="compositionally biased region" description="Low complexity" evidence="1">
    <location>
        <begin position="263"/>
        <end position="281"/>
    </location>
</feature>
<dbReference type="RefSeq" id="XP_060455537.1">
    <property type="nucleotide sequence ID" value="XM_060598776.1"/>
</dbReference>
<feature type="region of interest" description="Disordered" evidence="1">
    <location>
        <begin position="257"/>
        <end position="308"/>
    </location>
</feature>
<reference evidence="2" key="1">
    <citation type="journal article" date="2023" name="BMC Genomics">
        <title>Chromosome-level genome assemblies of Cutaneotrichosporon spp. (Trichosporonales, Basidiomycota) reveal imbalanced evolution between nucleotide sequences and chromosome synteny.</title>
        <authorList>
            <person name="Kobayashi Y."/>
            <person name="Kayamori A."/>
            <person name="Aoki K."/>
            <person name="Shiwa Y."/>
            <person name="Matsutani M."/>
            <person name="Fujita N."/>
            <person name="Sugita T."/>
            <person name="Iwasaki W."/>
            <person name="Tanaka N."/>
            <person name="Takashima M."/>
        </authorList>
    </citation>
    <scope>NUCLEOTIDE SEQUENCE</scope>
    <source>
        <strain evidence="2">HIS019</strain>
    </source>
</reference>
<evidence type="ECO:0000256" key="1">
    <source>
        <dbReference type="SAM" id="MobiDB-lite"/>
    </source>
</evidence>
<name>A0AA48ICE8_9TREE</name>
<dbReference type="GO" id="GO:0006513">
    <property type="term" value="P:protein monoubiquitination"/>
    <property type="evidence" value="ECO:0007669"/>
    <property type="project" value="TreeGrafter"/>
</dbReference>
<protein>
    <recommendedName>
        <fullName evidence="4">HECT-like ubiquitin-conjugating enzyme-binding-domain-containing protein</fullName>
    </recommendedName>
</protein>
<dbReference type="InterPro" id="IPR019193">
    <property type="entry name" value="UBQ-conj_enz_E2-bd_prot"/>
</dbReference>
<dbReference type="GO" id="GO:0000151">
    <property type="term" value="C:ubiquitin ligase complex"/>
    <property type="evidence" value="ECO:0007669"/>
    <property type="project" value="TreeGrafter"/>
</dbReference>
<keyword evidence="3" id="KW-1185">Reference proteome</keyword>
<evidence type="ECO:0008006" key="4">
    <source>
        <dbReference type="Google" id="ProtNLM"/>
    </source>
</evidence>
<dbReference type="Proteomes" id="UP001233271">
    <property type="component" value="Chromosome 3"/>
</dbReference>
<gene>
    <name evidence="2" type="ORF">CcaverHIS019_0303420</name>
</gene>
<sequence>MAQLTLERPLSALDLAIQSHSELLHNALQLDEVEPLTSLPPPPAPFPMEQLALLLATSGERQSLEDDRVSDVLSDAGTDASDVTVSVQYDYDDMTELNLVGIQRHCANCIEILVPPQRTASVSSADQELAGRLTELLEATYELETFHPSSACCSPATPADDESDQSPFLALVHTLLGAQAVVAQRQPRPAPQSPSSETSEHPVEVVREELAWARVETLARDIVELVRSRDDEAIPCFSSEEEDDVKSIFSLPPVYRRSERDSAGSGSSRVSAGSVSSRVSGPPAYKDYRDDRVVGEPASAVSAKDSKSAEISSPCSMHSALSSIAPILNDLDTVTHAIERLHTIAPQLDDQRIALRTPSQRRAKPAPLNLRQPTEARLRELDDLWDKIERAHAPIKDAAVDDRRQSRKSYMFRELPPTPASAPMSRVASRNASRNASRSVSRTRSRREDHERTSFLEELVESSGSARLRDQDVPLRPRSALPKPNGYLAEAIERCPGRLGSQDFPIPLETFLANKRKQAAERLQNTTITISDNASIRSSASIKSSKSSTLKARRKPKDLFQIVADASGSRLPNQDVPPLTPKSKKHFLALTGTSKDVPPRSPLSSTGWLPRVASRELLTPRTPATPLSPWGRAPSIGAKTPTSPAFPPNLFDESARASESRSIRKIMGQLVRRRSTVSLKDGGSANTTPKSRPIPLPLPPPPPPPIDPDAVGYLCETQENLRVVQVMLYGGNTAQASDLELEVTTPGGAVVTSRSDPKVRINIALPTPVPLGQRVPFAPADGHMEAKLAALPMSATTLNSHITHALSAPSLRQLAPRSLCCTQCDHEIAEFPSDVTFKDLPSEHWSEMLEVWMCHADPAFTAHIAKQTKDGFWPTSSTVLVGGSYLLVAGSDCKTNLVEQESNEADDWRRVSCPCGEVLGKVRQSGPGAGTVRFSKWAISLMRGRGGGEIEAVRFPVSCFVVSDMLELSQAHASYRFLIADEITGSPRLALWLFNPSMHVAHRRPAKATFSLTSAPPAPSRPSWERPGLLGMRASGDRARGMRNASASRKTESPARSMRAAKIMFKLLDGADRGTAGLPGFGGSVETMRYPRDVCDSLIAALRASTTVYPVSRRALGAFTSGFLERV</sequence>
<evidence type="ECO:0000313" key="3">
    <source>
        <dbReference type="Proteomes" id="UP001233271"/>
    </source>
</evidence>
<dbReference type="GO" id="GO:0005634">
    <property type="term" value="C:nucleus"/>
    <property type="evidence" value="ECO:0007669"/>
    <property type="project" value="TreeGrafter"/>
</dbReference>
<dbReference type="GO" id="GO:0000209">
    <property type="term" value="P:protein polyubiquitination"/>
    <property type="evidence" value="ECO:0007669"/>
    <property type="project" value="TreeGrafter"/>
</dbReference>
<dbReference type="AlphaFoldDB" id="A0AA48ICE8"/>
<feature type="compositionally biased region" description="Low complexity" evidence="1">
    <location>
        <begin position="425"/>
        <end position="442"/>
    </location>
</feature>
<proteinExistence type="predicted"/>
<dbReference type="EMBL" id="AP028214">
    <property type="protein sequence ID" value="BEI90272.1"/>
    <property type="molecule type" value="Genomic_DNA"/>
</dbReference>
<dbReference type="GO" id="GO:0005829">
    <property type="term" value="C:cytosol"/>
    <property type="evidence" value="ECO:0007669"/>
    <property type="project" value="TreeGrafter"/>
</dbReference>
<feature type="compositionally biased region" description="Pro residues" evidence="1">
    <location>
        <begin position="692"/>
        <end position="707"/>
    </location>
</feature>
<dbReference type="GO" id="GO:0043161">
    <property type="term" value="P:proteasome-mediated ubiquitin-dependent protein catabolic process"/>
    <property type="evidence" value="ECO:0007669"/>
    <property type="project" value="TreeGrafter"/>
</dbReference>
<accession>A0AA48ICE8</accession>
<dbReference type="GO" id="GO:0030332">
    <property type="term" value="F:cyclin binding"/>
    <property type="evidence" value="ECO:0007669"/>
    <property type="project" value="TreeGrafter"/>
</dbReference>